<dbReference type="OMA" id="LCSDCYM"/>
<keyword evidence="4" id="KW-0732">Signal</keyword>
<name>W3X9P1_PESFW</name>
<evidence type="ECO:0000313" key="7">
    <source>
        <dbReference type="Proteomes" id="UP000030651"/>
    </source>
</evidence>
<dbReference type="AlphaFoldDB" id="W3X9P1"/>
<dbReference type="eggNOG" id="KOG2806">
    <property type="taxonomic scope" value="Eukaryota"/>
</dbReference>
<evidence type="ECO:0000256" key="2">
    <source>
        <dbReference type="ARBA" id="ARBA00023026"/>
    </source>
</evidence>
<dbReference type="STRING" id="1229662.W3X9P1"/>
<feature type="signal peptide" evidence="4">
    <location>
        <begin position="1"/>
        <end position="30"/>
    </location>
</feature>
<organism evidence="6 7">
    <name type="scientific">Pestalotiopsis fici (strain W106-1 / CGMCC3.15140)</name>
    <dbReference type="NCBI Taxonomy" id="1229662"/>
    <lineage>
        <taxon>Eukaryota</taxon>
        <taxon>Fungi</taxon>
        <taxon>Dikarya</taxon>
        <taxon>Ascomycota</taxon>
        <taxon>Pezizomycotina</taxon>
        <taxon>Sordariomycetes</taxon>
        <taxon>Xylariomycetidae</taxon>
        <taxon>Amphisphaeriales</taxon>
        <taxon>Sporocadaceae</taxon>
        <taxon>Pestalotiopsis</taxon>
    </lineage>
</organism>
<feature type="domain" description="LysM" evidence="5">
    <location>
        <begin position="481"/>
        <end position="528"/>
    </location>
</feature>
<dbReference type="Gene3D" id="3.10.350.10">
    <property type="entry name" value="LysM domain"/>
    <property type="match status" value="5"/>
</dbReference>
<protein>
    <recommendedName>
        <fullName evidence="5">LysM domain-containing protein</fullName>
    </recommendedName>
</protein>
<dbReference type="OrthoDB" id="5985073at2759"/>
<feature type="chain" id="PRO_5004834329" description="LysM domain-containing protein" evidence="4">
    <location>
        <begin position="31"/>
        <end position="694"/>
    </location>
</feature>
<dbReference type="RefSeq" id="XP_007831476.1">
    <property type="nucleotide sequence ID" value="XM_007833285.1"/>
</dbReference>
<dbReference type="SUPFAM" id="SSF54106">
    <property type="entry name" value="LysM domain"/>
    <property type="match status" value="3"/>
</dbReference>
<gene>
    <name evidence="6" type="ORF">PFICI_04704</name>
</gene>
<evidence type="ECO:0000259" key="5">
    <source>
        <dbReference type="PROSITE" id="PS51782"/>
    </source>
</evidence>
<accession>W3X9P1</accession>
<dbReference type="GeneID" id="19269717"/>
<dbReference type="InterPro" id="IPR018392">
    <property type="entry name" value="LysM"/>
</dbReference>
<dbReference type="InterPro" id="IPR052210">
    <property type="entry name" value="LysM1-like"/>
</dbReference>
<dbReference type="PANTHER" id="PTHR34997">
    <property type="entry name" value="AM15"/>
    <property type="match status" value="1"/>
</dbReference>
<evidence type="ECO:0000256" key="4">
    <source>
        <dbReference type="SAM" id="SignalP"/>
    </source>
</evidence>
<feature type="domain" description="LysM" evidence="5">
    <location>
        <begin position="221"/>
        <end position="266"/>
    </location>
</feature>
<sequence>MSTRVGSSLRSSTLRIAAPWLLLMAPGCLGIQLFDSTSAVPSSIPADCATALTANITCEVLVSAASVSNQQYIDVATLDSLCTTTCSQSLLSFQQDVESTCGSAPYAFDETRNQTISSVVDPLVWAYNVACLSSSNTFCYPAVLNASSGLTECSDCLLQYEAAMLNSDYGRVRFDPDSFSTQLSSCGIAATSYPYTDPPATSTTATGTSTTTAPTQTCTGTSYVVQSSDTCGSIAQANSIATDRFLSENSLDYNCTTLKTGNTVCLGASCALYEVQPNDTCDSILADETFYLTQLLSWNPTIYADCSNLDSMVGREICISPPGSTTWDVQPQNITTSWNVTFVMPTTVFTTLPEQTSVPTYNTTYLAPTTPINITTITATADPTAIESYVSLLVYCPISYNDTMDGWTIPDLPDTCADALSSYCQPPADATMPPSTSFDATCYPSYWDNLATATGTSVATTTTTSGPPGPTQTGVASDCDAWYVVQDNDSCSGIVEMYGNFTLDQFYSWNPAVGSSCQYLGVGYAVCIGISDGSTSSTTGTTISATATTTTSSAPSPIMPSTDPSCTSYYYVQNGDSCYDIEQEYDITADEFNKWNPYIGSDCANLWASEYICVGAPATGTPSTAMTATQTATSTATAPSPLEPSTVSDCTAYHYVVSGDSCFDIEQQYDITADQVKAPVPMILFAMWEETDRV</sequence>
<dbReference type="InterPro" id="IPR036779">
    <property type="entry name" value="LysM_dom_sf"/>
</dbReference>
<dbReference type="PROSITE" id="PS51782">
    <property type="entry name" value="LYSM"/>
    <property type="match status" value="3"/>
</dbReference>
<dbReference type="PANTHER" id="PTHR34997:SF1">
    <property type="entry name" value="PEPTIDOGLYCAN-BINDING LYSIN DOMAIN"/>
    <property type="match status" value="1"/>
</dbReference>
<dbReference type="Pfam" id="PF01476">
    <property type="entry name" value="LysM"/>
    <property type="match status" value="4"/>
</dbReference>
<dbReference type="HOGENOM" id="CLU_010591_7_0_1"/>
<dbReference type="GO" id="GO:0008061">
    <property type="term" value="F:chitin binding"/>
    <property type="evidence" value="ECO:0007669"/>
    <property type="project" value="UniProtKB-KW"/>
</dbReference>
<reference evidence="7" key="1">
    <citation type="journal article" date="2015" name="BMC Genomics">
        <title>Genomic and transcriptomic analysis of the endophytic fungus Pestalotiopsis fici reveals its lifestyle and high potential for synthesis of natural products.</title>
        <authorList>
            <person name="Wang X."/>
            <person name="Zhang X."/>
            <person name="Liu L."/>
            <person name="Xiang M."/>
            <person name="Wang W."/>
            <person name="Sun X."/>
            <person name="Che Y."/>
            <person name="Guo L."/>
            <person name="Liu G."/>
            <person name="Guo L."/>
            <person name="Wang C."/>
            <person name="Yin W.B."/>
            <person name="Stadler M."/>
            <person name="Zhang X."/>
            <person name="Liu X."/>
        </authorList>
    </citation>
    <scope>NUCLEOTIDE SEQUENCE [LARGE SCALE GENOMIC DNA]</scope>
    <source>
        <strain evidence="7">W106-1 / CGMCC3.15140</strain>
    </source>
</reference>
<keyword evidence="2" id="KW-0843">Virulence</keyword>
<dbReference type="Proteomes" id="UP000030651">
    <property type="component" value="Unassembled WGS sequence"/>
</dbReference>
<proteinExistence type="inferred from homology"/>
<evidence type="ECO:0000313" key="6">
    <source>
        <dbReference type="EMBL" id="ETS82828.1"/>
    </source>
</evidence>
<keyword evidence="7" id="KW-1185">Reference proteome</keyword>
<feature type="domain" description="LysM" evidence="5">
    <location>
        <begin position="568"/>
        <end position="614"/>
    </location>
</feature>
<comment type="similarity">
    <text evidence="3">Belongs to the secreted LysM effector family.</text>
</comment>
<dbReference type="KEGG" id="pfy:PFICI_04704"/>
<dbReference type="InParanoid" id="W3X9P1"/>
<dbReference type="SMART" id="SM00257">
    <property type="entry name" value="LysM"/>
    <property type="match status" value="4"/>
</dbReference>
<evidence type="ECO:0000256" key="1">
    <source>
        <dbReference type="ARBA" id="ARBA00022669"/>
    </source>
</evidence>
<dbReference type="CDD" id="cd00118">
    <property type="entry name" value="LysM"/>
    <property type="match status" value="4"/>
</dbReference>
<keyword evidence="1" id="KW-0147">Chitin-binding</keyword>
<dbReference type="EMBL" id="KI912111">
    <property type="protein sequence ID" value="ETS82828.1"/>
    <property type="molecule type" value="Genomic_DNA"/>
</dbReference>
<evidence type="ECO:0000256" key="3">
    <source>
        <dbReference type="ARBA" id="ARBA00044955"/>
    </source>
</evidence>